<keyword evidence="5" id="KW-0560">Oxidoreductase</keyword>
<comment type="similarity">
    <text evidence="2">Belongs to the oxygen-dependent FAD-linked oxidoreductase family.</text>
</comment>
<keyword evidence="3" id="KW-0285">Flavoprotein</keyword>
<protein>
    <recommendedName>
        <fullName evidence="6">FAD-binding PCMH-type domain-containing protein</fullName>
    </recommendedName>
</protein>
<dbReference type="PROSITE" id="PS00862">
    <property type="entry name" value="OX2_COVAL_FAD"/>
    <property type="match status" value="1"/>
</dbReference>
<dbReference type="InterPro" id="IPR006093">
    <property type="entry name" value="Oxy_OxRdtase_FAD_BS"/>
</dbReference>
<name>A0A498RAJ8_9FIRM</name>
<evidence type="ECO:0000259" key="6">
    <source>
        <dbReference type="PROSITE" id="PS51387"/>
    </source>
</evidence>
<dbReference type="AlphaFoldDB" id="A0A498RAJ8"/>
<evidence type="ECO:0000256" key="2">
    <source>
        <dbReference type="ARBA" id="ARBA00005466"/>
    </source>
</evidence>
<comment type="cofactor">
    <cofactor evidence="1">
        <name>FAD</name>
        <dbReference type="ChEBI" id="CHEBI:57692"/>
    </cofactor>
</comment>
<dbReference type="PANTHER" id="PTHR42973:SF39">
    <property type="entry name" value="FAD-BINDING PCMH-TYPE DOMAIN-CONTAINING PROTEIN"/>
    <property type="match status" value="1"/>
</dbReference>
<dbReference type="InterPro" id="IPR016167">
    <property type="entry name" value="FAD-bd_PCMH_sub1"/>
</dbReference>
<dbReference type="PROSITE" id="PS51387">
    <property type="entry name" value="FAD_PCMH"/>
    <property type="match status" value="1"/>
</dbReference>
<evidence type="ECO:0000256" key="5">
    <source>
        <dbReference type="ARBA" id="ARBA00023002"/>
    </source>
</evidence>
<organism evidence="7 8">
    <name type="scientific">Lucifera butyrica</name>
    <dbReference type="NCBI Taxonomy" id="1351585"/>
    <lineage>
        <taxon>Bacteria</taxon>
        <taxon>Bacillati</taxon>
        <taxon>Bacillota</taxon>
        <taxon>Negativicutes</taxon>
        <taxon>Veillonellales</taxon>
        <taxon>Veillonellaceae</taxon>
        <taxon>Lucifera</taxon>
    </lineage>
</organism>
<gene>
    <name evidence="7" type="ORF">LUCI_2566</name>
</gene>
<dbReference type="InterPro" id="IPR036318">
    <property type="entry name" value="FAD-bd_PCMH-like_sf"/>
</dbReference>
<dbReference type="InterPro" id="IPR016169">
    <property type="entry name" value="FAD-bd_PCMH_sub2"/>
</dbReference>
<evidence type="ECO:0000256" key="4">
    <source>
        <dbReference type="ARBA" id="ARBA00022827"/>
    </source>
</evidence>
<dbReference type="Pfam" id="PF01565">
    <property type="entry name" value="FAD_binding_4"/>
    <property type="match status" value="1"/>
</dbReference>
<reference evidence="7 8" key="1">
    <citation type="submission" date="2018-06" db="EMBL/GenBank/DDBJ databases">
        <authorList>
            <person name="Strepis N."/>
        </authorList>
    </citation>
    <scope>NUCLEOTIDE SEQUENCE [LARGE SCALE GENOMIC DNA]</scope>
    <source>
        <strain evidence="7">LUCI</strain>
    </source>
</reference>
<evidence type="ECO:0000313" key="7">
    <source>
        <dbReference type="EMBL" id="VBB07322.1"/>
    </source>
</evidence>
<dbReference type="PANTHER" id="PTHR42973">
    <property type="entry name" value="BINDING OXIDOREDUCTASE, PUTATIVE (AFU_ORTHOLOGUE AFUA_1G17690)-RELATED"/>
    <property type="match status" value="1"/>
</dbReference>
<evidence type="ECO:0000313" key="8">
    <source>
        <dbReference type="Proteomes" id="UP000277811"/>
    </source>
</evidence>
<dbReference type="SUPFAM" id="SSF56176">
    <property type="entry name" value="FAD-binding/transporter-associated domain-like"/>
    <property type="match status" value="1"/>
</dbReference>
<dbReference type="OrthoDB" id="545125at2"/>
<evidence type="ECO:0000256" key="3">
    <source>
        <dbReference type="ARBA" id="ARBA00022630"/>
    </source>
</evidence>
<dbReference type="InterPro" id="IPR016166">
    <property type="entry name" value="FAD-bd_PCMH"/>
</dbReference>
<dbReference type="InterPro" id="IPR012951">
    <property type="entry name" value="BBE"/>
</dbReference>
<dbReference type="Gene3D" id="3.30.465.10">
    <property type="match status" value="1"/>
</dbReference>
<sequence>MKYKGLTGKVVVPGDPEYERARQEYNKAIDKYPAVIVYCFNPEDVANAIRWSRENAIRLRVRSGGHNYEGYSTGTHKLVIDTTFMKDIKLNIADDTVRIEAGTRLLPLYEYLYKYGYTFPGGTCPRVAISGLVLGGGIGLSTRYLGLTTDNLLEAEMVGAGGNLLTANCECNSELFWALRGAGGGNFGVVTSYKFGLQKVNKVTLIQLRWDNNVAARLQFLQVWQKWLPHLDRRLSSFSGIYKRGAWVNAFFYGKPEEARRILAPLLAIPGLTLENIDYVPFIDAVKTIAAMYPEREAFQTAGRFVQRQFSLDELEKLISIMDRAPSDRDSSIRVYSLGGAVRDIKTDATSFAYRNAGYIMAITSSWESKAEAPQHRKWVNAGFKYIYTITRGSYINFPYSQTPDYERAYYGEHLRRLRRIKKEYDPHNIFSFPQSIKPRF</sequence>
<dbReference type="InterPro" id="IPR006094">
    <property type="entry name" value="Oxid_FAD_bind_N"/>
</dbReference>
<keyword evidence="8" id="KW-1185">Reference proteome</keyword>
<dbReference type="InterPro" id="IPR050416">
    <property type="entry name" value="FAD-linked_Oxidoreductase"/>
</dbReference>
<keyword evidence="4" id="KW-0274">FAD</keyword>
<proteinExistence type="inferred from homology"/>
<dbReference type="EMBL" id="UPPP01000072">
    <property type="protein sequence ID" value="VBB07322.1"/>
    <property type="molecule type" value="Genomic_DNA"/>
</dbReference>
<evidence type="ECO:0000256" key="1">
    <source>
        <dbReference type="ARBA" id="ARBA00001974"/>
    </source>
</evidence>
<dbReference type="Proteomes" id="UP000277811">
    <property type="component" value="Unassembled WGS sequence"/>
</dbReference>
<dbReference type="Gene3D" id="3.30.43.10">
    <property type="entry name" value="Uridine Diphospho-n-acetylenolpyruvylglucosamine Reductase, domain 2"/>
    <property type="match status" value="1"/>
</dbReference>
<dbReference type="Gene3D" id="3.40.462.20">
    <property type="match status" value="1"/>
</dbReference>
<dbReference type="Pfam" id="PF08031">
    <property type="entry name" value="BBE"/>
    <property type="match status" value="1"/>
</dbReference>
<accession>A0A498RAJ8</accession>
<dbReference type="GO" id="GO:0071949">
    <property type="term" value="F:FAD binding"/>
    <property type="evidence" value="ECO:0007669"/>
    <property type="project" value="InterPro"/>
</dbReference>
<feature type="domain" description="FAD-binding PCMH-type" evidence="6">
    <location>
        <begin position="29"/>
        <end position="200"/>
    </location>
</feature>
<dbReference type="GO" id="GO:0016491">
    <property type="term" value="F:oxidoreductase activity"/>
    <property type="evidence" value="ECO:0007669"/>
    <property type="project" value="UniProtKB-KW"/>
</dbReference>